<comment type="caution">
    <text evidence="2">The sequence shown here is derived from an EMBL/GenBank/DDBJ whole genome shotgun (WGS) entry which is preliminary data.</text>
</comment>
<name>A0A8H7VMX1_9FUNG</name>
<reference evidence="2" key="1">
    <citation type="submission" date="2021-01" db="EMBL/GenBank/DDBJ databases">
        <title>Metabolic potential, ecology and presence of endohyphal bacteria is reflected in genomic diversity of Mucoromycotina.</title>
        <authorList>
            <person name="Muszewska A."/>
            <person name="Okrasinska A."/>
            <person name="Steczkiewicz K."/>
            <person name="Drgas O."/>
            <person name="Orlowska M."/>
            <person name="Perlinska-Lenart U."/>
            <person name="Aleksandrzak-Piekarczyk T."/>
            <person name="Szatraj K."/>
            <person name="Zielenkiewicz U."/>
            <person name="Pilsyk S."/>
            <person name="Malc E."/>
            <person name="Mieczkowski P."/>
            <person name="Kruszewska J.S."/>
            <person name="Biernat P."/>
            <person name="Pawlowska J."/>
        </authorList>
    </citation>
    <scope>NUCLEOTIDE SEQUENCE</scope>
    <source>
        <strain evidence="2">WA0000018081</strain>
    </source>
</reference>
<evidence type="ECO:0000256" key="1">
    <source>
        <dbReference type="SAM" id="MobiDB-lite"/>
    </source>
</evidence>
<gene>
    <name evidence="2" type="ORF">INT48_009453</name>
</gene>
<sequence>MENQNTLTGSPLNLSNHTENLDIKEMIREVMQEEFKRQNNNNNSSYRRNNSNYENRRYNNDYNYERRNDDEESEEEQDLYAAVRPIHPPMVQTAKITKPYSRASSSKLLPTRKGKEKELPYAKVVNVNDDMNIDVPVTEPITDHDNPQITKVQVSPTIKTVKSTKPRRKREKPSINYDIVSSVFEQNSNIPVARKEAIQSVTKIPSKVVLPIVKSTQDEQEETHDDFVTDSSDEFTEDEVSTEESSTSTDEEDYFVEDTSPNKSVSFNLVEEDLKSDLFSIEPEYIS</sequence>
<feature type="compositionally biased region" description="Polar residues" evidence="1">
    <location>
        <begin position="1"/>
        <end position="18"/>
    </location>
</feature>
<feature type="region of interest" description="Disordered" evidence="1">
    <location>
        <begin position="1"/>
        <end position="20"/>
    </location>
</feature>
<feature type="region of interest" description="Disordered" evidence="1">
    <location>
        <begin position="35"/>
        <end position="62"/>
    </location>
</feature>
<accession>A0A8H7VMX1</accession>
<dbReference type="EMBL" id="JAEPRE010000426">
    <property type="protein sequence ID" value="KAG2228531.1"/>
    <property type="molecule type" value="Genomic_DNA"/>
</dbReference>
<proteinExistence type="predicted"/>
<feature type="compositionally biased region" description="Acidic residues" evidence="1">
    <location>
        <begin position="231"/>
        <end position="242"/>
    </location>
</feature>
<organism evidence="2 3">
    <name type="scientific">Thamnidium elegans</name>
    <dbReference type="NCBI Taxonomy" id="101142"/>
    <lineage>
        <taxon>Eukaryota</taxon>
        <taxon>Fungi</taxon>
        <taxon>Fungi incertae sedis</taxon>
        <taxon>Mucoromycota</taxon>
        <taxon>Mucoromycotina</taxon>
        <taxon>Mucoromycetes</taxon>
        <taxon>Mucorales</taxon>
        <taxon>Mucorineae</taxon>
        <taxon>Mucoraceae</taxon>
        <taxon>Thamnidium</taxon>
    </lineage>
</organism>
<feature type="region of interest" description="Disordered" evidence="1">
    <location>
        <begin position="215"/>
        <end position="262"/>
    </location>
</feature>
<keyword evidence="3" id="KW-1185">Reference proteome</keyword>
<dbReference type="Proteomes" id="UP000613177">
    <property type="component" value="Unassembled WGS sequence"/>
</dbReference>
<evidence type="ECO:0000313" key="3">
    <source>
        <dbReference type="Proteomes" id="UP000613177"/>
    </source>
</evidence>
<dbReference type="AlphaFoldDB" id="A0A8H7VMX1"/>
<evidence type="ECO:0000313" key="2">
    <source>
        <dbReference type="EMBL" id="KAG2228531.1"/>
    </source>
</evidence>
<feature type="compositionally biased region" description="Low complexity" evidence="1">
    <location>
        <begin position="39"/>
        <end position="53"/>
    </location>
</feature>
<protein>
    <submittedName>
        <fullName evidence="2">Uncharacterized protein</fullName>
    </submittedName>
</protein>